<dbReference type="PANTHER" id="PTHR37981:SF1">
    <property type="entry name" value="SGNH HYDROLASE-TYPE ESTERASE DOMAIN-CONTAINING PROTEIN"/>
    <property type="match status" value="1"/>
</dbReference>
<dbReference type="AlphaFoldDB" id="A0A0N4UXP9"/>
<accession>A0A0N4UXP9</accession>
<dbReference type="Gene3D" id="3.40.50.1110">
    <property type="entry name" value="SGNH hydrolase"/>
    <property type="match status" value="1"/>
</dbReference>
<name>A0A0N4UXP9_ENTVE</name>
<dbReference type="WBParaSite" id="EVEC_0000232001-mRNA-1">
    <property type="protein sequence ID" value="EVEC_0000232001-mRNA-1"/>
    <property type="gene ID" value="EVEC_0000232001"/>
</dbReference>
<protein>
    <submittedName>
        <fullName evidence="2">SGNH_hydro domain-containing protein</fullName>
    </submittedName>
</protein>
<evidence type="ECO:0000259" key="1">
    <source>
        <dbReference type="Pfam" id="PF13472"/>
    </source>
</evidence>
<dbReference type="GO" id="GO:0006629">
    <property type="term" value="P:lipid metabolic process"/>
    <property type="evidence" value="ECO:0007669"/>
    <property type="project" value="TreeGrafter"/>
</dbReference>
<sequence length="311" mass="34991">LYHFTPFANTVDEFLLYYGRTKFSVCESLTKKSKNSTFIFAFLRNYWIAAVGDSFASGEGNPDVPAKISTTSPAQWLSEQCHRSSRSWAFKVYQKLVNGTKQAALHFSYLPCSGASVDNGIVSSSFGEPQGSGPELLLISAGGNDIGYSEILSKLSWGETRSLFSSIDMRFFYVSHQLDKLAAKVREIKPKQVIIPHYFDLSRNEKGIVDANCSELKQISTKNLVLAERKILKRINKLISQKAREQSWTVIDNISAIFRFRGLCSTKPLIRSTKDSLRLQGNIFGAFHPTEEAHQQIAELILKQIKSFQQK</sequence>
<reference evidence="2" key="1">
    <citation type="submission" date="2016-04" db="UniProtKB">
        <authorList>
            <consortium name="WormBaseParasite"/>
        </authorList>
    </citation>
    <scope>IDENTIFICATION</scope>
</reference>
<dbReference type="GO" id="GO:0016788">
    <property type="term" value="F:hydrolase activity, acting on ester bonds"/>
    <property type="evidence" value="ECO:0007669"/>
    <property type="project" value="InterPro"/>
</dbReference>
<proteinExistence type="predicted"/>
<dbReference type="CDD" id="cd01823">
    <property type="entry name" value="SEST_like"/>
    <property type="match status" value="1"/>
</dbReference>
<dbReference type="SUPFAM" id="SSF52266">
    <property type="entry name" value="SGNH hydrolase"/>
    <property type="match status" value="1"/>
</dbReference>
<feature type="domain" description="SGNH hydrolase-type esterase" evidence="1">
    <location>
        <begin position="50"/>
        <end position="295"/>
    </location>
</feature>
<dbReference type="InterPro" id="IPR037460">
    <property type="entry name" value="SEST-like"/>
</dbReference>
<evidence type="ECO:0000313" key="2">
    <source>
        <dbReference type="WBParaSite" id="EVEC_0000232001-mRNA-1"/>
    </source>
</evidence>
<dbReference type="Pfam" id="PF13472">
    <property type="entry name" value="Lipase_GDSL_2"/>
    <property type="match status" value="1"/>
</dbReference>
<dbReference type="PANTHER" id="PTHR37981">
    <property type="entry name" value="LIPASE 2"/>
    <property type="match status" value="1"/>
</dbReference>
<dbReference type="InterPro" id="IPR036514">
    <property type="entry name" value="SGNH_hydro_sf"/>
</dbReference>
<organism evidence="2">
    <name type="scientific">Enterobius vermicularis</name>
    <name type="common">Human pinworm</name>
    <dbReference type="NCBI Taxonomy" id="51028"/>
    <lineage>
        <taxon>Eukaryota</taxon>
        <taxon>Metazoa</taxon>
        <taxon>Ecdysozoa</taxon>
        <taxon>Nematoda</taxon>
        <taxon>Chromadorea</taxon>
        <taxon>Rhabditida</taxon>
        <taxon>Spirurina</taxon>
        <taxon>Oxyuridomorpha</taxon>
        <taxon>Oxyuroidea</taxon>
        <taxon>Oxyuridae</taxon>
        <taxon>Enterobius</taxon>
    </lineage>
</organism>
<dbReference type="InterPro" id="IPR013830">
    <property type="entry name" value="SGNH_hydro"/>
</dbReference>